<keyword evidence="6" id="KW-1185">Reference proteome</keyword>
<dbReference type="CDD" id="cd00616">
    <property type="entry name" value="AHBA_syn"/>
    <property type="match status" value="1"/>
</dbReference>
<dbReference type="EMBL" id="VFSV01000053">
    <property type="protein sequence ID" value="TRD15187.1"/>
    <property type="molecule type" value="Genomic_DNA"/>
</dbReference>
<reference evidence="5 6" key="1">
    <citation type="submission" date="2019-06" db="EMBL/GenBank/DDBJ databases">
        <title>Paenimaribius caenipelagi gen. nov., sp. nov., isolated from a tidal flat.</title>
        <authorList>
            <person name="Yoon J.-H."/>
        </authorList>
    </citation>
    <scope>NUCLEOTIDE SEQUENCE [LARGE SCALE GENOMIC DNA]</scope>
    <source>
        <strain evidence="5 6">JBTF-M29</strain>
    </source>
</reference>
<dbReference type="Gene3D" id="3.90.1150.10">
    <property type="entry name" value="Aspartate Aminotransferase, domain 1"/>
    <property type="match status" value="1"/>
</dbReference>
<protein>
    <submittedName>
        <fullName evidence="5">DegT/DnrJ/EryC1/StrS family aminotransferase</fullName>
    </submittedName>
</protein>
<evidence type="ECO:0000313" key="6">
    <source>
        <dbReference type="Proteomes" id="UP000318590"/>
    </source>
</evidence>
<dbReference type="GO" id="GO:0000271">
    <property type="term" value="P:polysaccharide biosynthetic process"/>
    <property type="evidence" value="ECO:0007669"/>
    <property type="project" value="TreeGrafter"/>
</dbReference>
<dbReference type="GO" id="GO:0030170">
    <property type="term" value="F:pyridoxal phosphate binding"/>
    <property type="evidence" value="ECO:0007669"/>
    <property type="project" value="TreeGrafter"/>
</dbReference>
<dbReference type="Gene3D" id="3.40.640.10">
    <property type="entry name" value="Type I PLP-dependent aspartate aminotransferase-like (Major domain)"/>
    <property type="match status" value="1"/>
</dbReference>
<feature type="active site" description="Proton acceptor" evidence="2">
    <location>
        <position position="204"/>
    </location>
</feature>
<evidence type="ECO:0000256" key="4">
    <source>
        <dbReference type="RuleBase" id="RU004508"/>
    </source>
</evidence>
<dbReference type="Pfam" id="PF01041">
    <property type="entry name" value="DegT_DnrJ_EryC1"/>
    <property type="match status" value="1"/>
</dbReference>
<dbReference type="AlphaFoldDB" id="A0A547PM26"/>
<comment type="caution">
    <text evidence="5">The sequence shown here is derived from an EMBL/GenBank/DDBJ whole genome shotgun (WGS) entry which is preliminary data.</text>
</comment>
<evidence type="ECO:0000256" key="2">
    <source>
        <dbReference type="PIRSR" id="PIRSR000390-1"/>
    </source>
</evidence>
<dbReference type="Proteomes" id="UP000318590">
    <property type="component" value="Unassembled WGS sequence"/>
</dbReference>
<dbReference type="OrthoDB" id="9768668at2"/>
<keyword evidence="5" id="KW-0808">Transferase</keyword>
<evidence type="ECO:0000313" key="5">
    <source>
        <dbReference type="EMBL" id="TRD15187.1"/>
    </source>
</evidence>
<feature type="modified residue" description="N6-(pyridoxal phosphate)lysine" evidence="3">
    <location>
        <position position="204"/>
    </location>
</feature>
<evidence type="ECO:0000256" key="1">
    <source>
        <dbReference type="ARBA" id="ARBA00037999"/>
    </source>
</evidence>
<dbReference type="InterPro" id="IPR015424">
    <property type="entry name" value="PyrdxlP-dep_Trfase"/>
</dbReference>
<keyword evidence="5" id="KW-0032">Aminotransferase</keyword>
<dbReference type="InterPro" id="IPR015421">
    <property type="entry name" value="PyrdxlP-dep_Trfase_major"/>
</dbReference>
<dbReference type="GO" id="GO:0008483">
    <property type="term" value="F:transaminase activity"/>
    <property type="evidence" value="ECO:0007669"/>
    <property type="project" value="UniProtKB-KW"/>
</dbReference>
<comment type="similarity">
    <text evidence="1 4">Belongs to the DegT/DnrJ/EryC1 family.</text>
</comment>
<dbReference type="PANTHER" id="PTHR30244:SF34">
    <property type="entry name" value="DTDP-4-AMINO-4,6-DIDEOXYGALACTOSE TRANSAMINASE"/>
    <property type="match status" value="1"/>
</dbReference>
<gene>
    <name evidence="5" type="ORF">FEV53_17500</name>
</gene>
<accession>A0A547PM26</accession>
<dbReference type="InterPro" id="IPR000653">
    <property type="entry name" value="DegT/StrS_aminotransferase"/>
</dbReference>
<sequence length="426" mass="46744">MFSERSTVEHISISEQNSDQQVPALNTWPRLNDDAIERVISCLKSRQLSGSGLDIINEFEASVERWLGGGHVVSTNSGTSALMVALLALGIKPGDTVICPAYTWCATPHAALLIGAKPKFVAIDPATYNICPNALRQAMSSDVKAIMVVHMHGMCCDMDAISEVVREFSVPVVGDCAQAHGARYKGREVGLLSDVDCFSMQKSKHLSAGDGGYCVTKDPKLAQKIRDICNFGVETPKTNYRFDDVLRDGYEVFRECDQIGGMFRLNPLCAALAIDQLQELDSHIAGVQSVMNDLLTMADDLPFFKISRPISGSTHVWHKIRVGISEDAVAFTGLPMAEIRRQLRAALAESGIPTTLWTAPILPLQTGLAEWSGQTDWTVTPTHFAIESSFMVFDENFPLIAQDKDIARQQVAMLVSVWKQYFSETA</sequence>
<organism evidence="5 6">
    <name type="scientific">Palleronia caenipelagi</name>
    <dbReference type="NCBI Taxonomy" id="2489174"/>
    <lineage>
        <taxon>Bacteria</taxon>
        <taxon>Pseudomonadati</taxon>
        <taxon>Pseudomonadota</taxon>
        <taxon>Alphaproteobacteria</taxon>
        <taxon>Rhodobacterales</taxon>
        <taxon>Roseobacteraceae</taxon>
        <taxon>Palleronia</taxon>
    </lineage>
</organism>
<dbReference type="PANTHER" id="PTHR30244">
    <property type="entry name" value="TRANSAMINASE"/>
    <property type="match status" value="1"/>
</dbReference>
<keyword evidence="3 4" id="KW-0663">Pyridoxal phosphate</keyword>
<evidence type="ECO:0000256" key="3">
    <source>
        <dbReference type="PIRSR" id="PIRSR000390-2"/>
    </source>
</evidence>
<dbReference type="InterPro" id="IPR015422">
    <property type="entry name" value="PyrdxlP-dep_Trfase_small"/>
</dbReference>
<name>A0A547PM26_9RHOB</name>
<dbReference type="PIRSF" id="PIRSF000390">
    <property type="entry name" value="PLP_StrS"/>
    <property type="match status" value="1"/>
</dbReference>
<dbReference type="SUPFAM" id="SSF53383">
    <property type="entry name" value="PLP-dependent transferases"/>
    <property type="match status" value="1"/>
</dbReference>
<proteinExistence type="inferred from homology"/>